<dbReference type="PANTHER" id="PTHR31302:SF0">
    <property type="entry name" value="TRANSMEMBRANE PROTEIN WITH METALLOPHOSPHOESTERASE DOMAIN"/>
    <property type="match status" value="1"/>
</dbReference>
<dbReference type="SUPFAM" id="SSF56300">
    <property type="entry name" value="Metallo-dependent phosphatases"/>
    <property type="match status" value="1"/>
</dbReference>
<dbReference type="AlphaFoldDB" id="A0A0G9MSF2"/>
<reference evidence="3 4" key="1">
    <citation type="submission" date="2015-04" db="EMBL/GenBank/DDBJ databases">
        <title>The draft genome sequence of Erythrobacr gangjinensis K7-2.</title>
        <authorList>
            <person name="Zhuang L."/>
            <person name="Liu Y."/>
            <person name="Shao Z."/>
        </authorList>
    </citation>
    <scope>NUCLEOTIDE SEQUENCE [LARGE SCALE GENOMIC DNA]</scope>
    <source>
        <strain evidence="3 4">K7-2</strain>
    </source>
</reference>
<feature type="domain" description="Calcineurin-like phosphoesterase" evidence="2">
    <location>
        <begin position="43"/>
        <end position="206"/>
    </location>
</feature>
<dbReference type="Proteomes" id="UP000053070">
    <property type="component" value="Unassembled WGS sequence"/>
</dbReference>
<dbReference type="STRING" id="502682.BMF35_a2190"/>
<dbReference type="PANTHER" id="PTHR31302">
    <property type="entry name" value="TRANSMEMBRANE PROTEIN WITH METALLOPHOSPHOESTERASE DOMAIN-RELATED"/>
    <property type="match status" value="1"/>
</dbReference>
<feature type="chain" id="PRO_5002579370" evidence="1">
    <location>
        <begin position="18"/>
        <end position="269"/>
    </location>
</feature>
<gene>
    <name evidence="3" type="ORF">AAW01_03820</name>
</gene>
<keyword evidence="3" id="KW-0378">Hydrolase</keyword>
<dbReference type="EMBL" id="LBHC01000001">
    <property type="protein sequence ID" value="KLE33661.1"/>
    <property type="molecule type" value="Genomic_DNA"/>
</dbReference>
<dbReference type="InterPro" id="IPR004843">
    <property type="entry name" value="Calcineurin-like_PHP"/>
</dbReference>
<evidence type="ECO:0000313" key="3">
    <source>
        <dbReference type="EMBL" id="KLE33661.1"/>
    </source>
</evidence>
<evidence type="ECO:0000256" key="1">
    <source>
        <dbReference type="SAM" id="SignalP"/>
    </source>
</evidence>
<protein>
    <submittedName>
        <fullName evidence="3">Phosphohydrolase</fullName>
    </submittedName>
</protein>
<comment type="caution">
    <text evidence="3">The sequence shown here is derived from an EMBL/GenBank/DDBJ whole genome shotgun (WGS) entry which is preliminary data.</text>
</comment>
<dbReference type="GO" id="GO:0016787">
    <property type="term" value="F:hydrolase activity"/>
    <property type="evidence" value="ECO:0007669"/>
    <property type="project" value="UniProtKB-KW"/>
</dbReference>
<sequence length="269" mass="28239">MLVAVLIAFALGAKACADTMADPEILRTEVALKGMAPGAEPVTVALLSDIHVAGPDMPPSRLAEIVEQVNALGADAVFIAGDLVSEKRTATHIYTAEEVVAPLAGLDAPLGVVVVPGNHDHWFDWDGLQAGLRSHGIRVLQNEAAQIGPLVVGGVDDAYTRRDDLSEVLRQMEGLEGGRLILTHSPDVSPQVPGDISLVLAGHTHCGQIEVPFIDAVRSISAYGDRYACGEVVEGGRTTIVGAGLGTSLLPLRFGTRPQVWLVTLRGVD</sequence>
<accession>A0A0G9MSF2</accession>
<keyword evidence="1" id="KW-0732">Signal</keyword>
<dbReference type="InterPro" id="IPR051158">
    <property type="entry name" value="Metallophosphoesterase_sf"/>
</dbReference>
<dbReference type="PATRIC" id="fig|502682.8.peg.781"/>
<evidence type="ECO:0000313" key="4">
    <source>
        <dbReference type="Proteomes" id="UP000053070"/>
    </source>
</evidence>
<keyword evidence="4" id="KW-1185">Reference proteome</keyword>
<dbReference type="InterPro" id="IPR029052">
    <property type="entry name" value="Metallo-depent_PP-like"/>
</dbReference>
<dbReference type="Pfam" id="PF00149">
    <property type="entry name" value="Metallophos"/>
    <property type="match status" value="1"/>
</dbReference>
<feature type="signal peptide" evidence="1">
    <location>
        <begin position="1"/>
        <end position="17"/>
    </location>
</feature>
<name>A0A0G9MSF2_9SPHN</name>
<evidence type="ECO:0000259" key="2">
    <source>
        <dbReference type="Pfam" id="PF00149"/>
    </source>
</evidence>
<dbReference type="Gene3D" id="3.60.21.10">
    <property type="match status" value="1"/>
</dbReference>
<organism evidence="3 4">
    <name type="scientific">Aurantiacibacter gangjinensis</name>
    <dbReference type="NCBI Taxonomy" id="502682"/>
    <lineage>
        <taxon>Bacteria</taxon>
        <taxon>Pseudomonadati</taxon>
        <taxon>Pseudomonadota</taxon>
        <taxon>Alphaproteobacteria</taxon>
        <taxon>Sphingomonadales</taxon>
        <taxon>Erythrobacteraceae</taxon>
        <taxon>Aurantiacibacter</taxon>
    </lineage>
</organism>
<proteinExistence type="predicted"/>